<keyword evidence="1" id="KW-0472">Membrane</keyword>
<organism evidence="3">
    <name type="scientific">mine drainage metagenome</name>
    <dbReference type="NCBI Taxonomy" id="410659"/>
    <lineage>
        <taxon>unclassified sequences</taxon>
        <taxon>metagenomes</taxon>
        <taxon>ecological metagenomes</taxon>
    </lineage>
</organism>
<evidence type="ECO:0000259" key="2">
    <source>
        <dbReference type="Pfam" id="PF09843"/>
    </source>
</evidence>
<gene>
    <name evidence="3" type="ORF">B1B_15099</name>
</gene>
<dbReference type="AlphaFoldDB" id="T1AGB0"/>
<evidence type="ECO:0000313" key="3">
    <source>
        <dbReference type="EMBL" id="EQD40049.1"/>
    </source>
</evidence>
<feature type="non-terminal residue" evidence="3">
    <location>
        <position position="1"/>
    </location>
</feature>
<name>T1AGB0_9ZZZZ</name>
<reference evidence="3" key="1">
    <citation type="submission" date="2013-08" db="EMBL/GenBank/DDBJ databases">
        <authorList>
            <person name="Mendez C."/>
            <person name="Richter M."/>
            <person name="Ferrer M."/>
            <person name="Sanchez J."/>
        </authorList>
    </citation>
    <scope>NUCLEOTIDE SEQUENCE</scope>
</reference>
<dbReference type="InterPro" id="IPR019204">
    <property type="entry name" value="DUF2070_membrane"/>
</dbReference>
<reference evidence="3" key="2">
    <citation type="journal article" date="2014" name="ISME J.">
        <title>Microbial stratification in low pH oxic and suboxic macroscopic growths along an acid mine drainage.</title>
        <authorList>
            <person name="Mendez-Garcia C."/>
            <person name="Mesa V."/>
            <person name="Sprenger R.R."/>
            <person name="Richter M."/>
            <person name="Diez M.S."/>
            <person name="Solano J."/>
            <person name="Bargiela R."/>
            <person name="Golyshina O.V."/>
            <person name="Manteca A."/>
            <person name="Ramos J.L."/>
            <person name="Gallego J.R."/>
            <person name="Llorente I."/>
            <person name="Martins Dos Santos V.A."/>
            <person name="Jensen O.N."/>
            <person name="Pelaez A.I."/>
            <person name="Sanchez J."/>
            <person name="Ferrer M."/>
        </authorList>
    </citation>
    <scope>NUCLEOTIDE SEQUENCE</scope>
</reference>
<keyword evidence="1" id="KW-0812">Transmembrane</keyword>
<feature type="domain" description="DUF2070" evidence="2">
    <location>
        <begin position="23"/>
        <end position="187"/>
    </location>
</feature>
<comment type="caution">
    <text evidence="3">The sequence shown here is derived from an EMBL/GenBank/DDBJ whole genome shotgun (WGS) entry which is preliminary data.</text>
</comment>
<keyword evidence="1" id="KW-1133">Transmembrane helix</keyword>
<sequence length="191" mass="20578">RGLQLLAPSLGISLIALVFVIQGPALWFRHMSLYGLSSPSQSRSLPVSLFQPVLAILLASMVFPPATVALAFSAVVYLVLGFVCVLLFLRAVDRPLRKEFDSSGLAMMRPLLDHVNRRDPAATQKLEEFFLKSAIPMNLRVSLIGFFAGGRARATIALPTVHPGPFGALGASDLPRKLSERLGPDAGVVFV</sequence>
<dbReference type="Pfam" id="PF09843">
    <property type="entry name" value="DUF2070"/>
    <property type="match status" value="1"/>
</dbReference>
<protein>
    <submittedName>
        <fullName evidence="3">Membrane protein</fullName>
    </submittedName>
</protein>
<feature type="non-terminal residue" evidence="3">
    <location>
        <position position="191"/>
    </location>
</feature>
<accession>T1AGB0</accession>
<feature type="transmembrane region" description="Helical" evidence="1">
    <location>
        <begin position="6"/>
        <end position="27"/>
    </location>
</feature>
<feature type="transmembrane region" description="Helical" evidence="1">
    <location>
        <begin position="69"/>
        <end position="89"/>
    </location>
</feature>
<proteinExistence type="predicted"/>
<evidence type="ECO:0000256" key="1">
    <source>
        <dbReference type="SAM" id="Phobius"/>
    </source>
</evidence>
<dbReference type="EMBL" id="AUZY01010037">
    <property type="protein sequence ID" value="EQD40049.1"/>
    <property type="molecule type" value="Genomic_DNA"/>
</dbReference>